<feature type="domain" description="DUF305" evidence="2">
    <location>
        <begin position="96"/>
        <end position="150"/>
    </location>
</feature>
<evidence type="ECO:0000313" key="4">
    <source>
        <dbReference type="Proteomes" id="UP000536262"/>
    </source>
</evidence>
<dbReference type="AlphaFoldDB" id="A0A7X0F872"/>
<keyword evidence="1" id="KW-0472">Membrane</keyword>
<protein>
    <recommendedName>
        <fullName evidence="2">DUF305 domain-containing protein</fullName>
    </recommendedName>
</protein>
<reference evidence="3 4" key="1">
    <citation type="submission" date="2020-08" db="EMBL/GenBank/DDBJ databases">
        <title>Genomic Encyclopedia of Type Strains, Phase IV (KMG-IV): sequencing the most valuable type-strain genomes for metagenomic binning, comparative biology and taxonomic classification.</title>
        <authorList>
            <person name="Goeker M."/>
        </authorList>
    </citation>
    <scope>NUCLEOTIDE SEQUENCE [LARGE SCALE GENOMIC DNA]</scope>
    <source>
        <strain evidence="3 4">DSM 7051</strain>
    </source>
</reference>
<dbReference type="PANTHER" id="PTHR36933">
    <property type="entry name" value="SLL0788 PROTEIN"/>
    <property type="match status" value="1"/>
</dbReference>
<evidence type="ECO:0000259" key="2">
    <source>
        <dbReference type="Pfam" id="PF03713"/>
    </source>
</evidence>
<accession>A0A7X0F872</accession>
<dbReference type="Proteomes" id="UP000536262">
    <property type="component" value="Unassembled WGS sequence"/>
</dbReference>
<sequence length="156" mass="17577">MNIQHHSMHNYLRLLAMAVLSFIAMFALMYAMVNTFADVFANLNQFYMAALMVFPMILIELLLMRAMYPNRAINVAIVVFSLVAFTASWFMIREQTAIADVQFLKSMIPHHSGAVLMCENATVSDPEIAALCSDIVPGQQAEIDKMREILQRLEGA</sequence>
<name>A0A7X0F872_9HYPH</name>
<dbReference type="Gene3D" id="1.20.1260.10">
    <property type="match status" value="1"/>
</dbReference>
<proteinExistence type="predicted"/>
<dbReference type="InterPro" id="IPR005183">
    <property type="entry name" value="DUF305_CopM-like"/>
</dbReference>
<keyword evidence="1" id="KW-0812">Transmembrane</keyword>
<evidence type="ECO:0000256" key="1">
    <source>
        <dbReference type="SAM" id="Phobius"/>
    </source>
</evidence>
<feature type="transmembrane region" description="Helical" evidence="1">
    <location>
        <begin position="12"/>
        <end position="33"/>
    </location>
</feature>
<feature type="transmembrane region" description="Helical" evidence="1">
    <location>
        <begin position="75"/>
        <end position="92"/>
    </location>
</feature>
<dbReference type="PANTHER" id="PTHR36933:SF1">
    <property type="entry name" value="SLL0788 PROTEIN"/>
    <property type="match status" value="1"/>
</dbReference>
<keyword evidence="4" id="KW-1185">Reference proteome</keyword>
<gene>
    <name evidence="3" type="ORF">GGR00_002668</name>
</gene>
<dbReference type="Pfam" id="PF03713">
    <property type="entry name" value="DUF305"/>
    <property type="match status" value="1"/>
</dbReference>
<feature type="transmembrane region" description="Helical" evidence="1">
    <location>
        <begin position="45"/>
        <end position="63"/>
    </location>
</feature>
<organism evidence="3 4">
    <name type="scientific">Aminobacter aganoensis</name>
    <dbReference type="NCBI Taxonomy" id="83264"/>
    <lineage>
        <taxon>Bacteria</taxon>
        <taxon>Pseudomonadati</taxon>
        <taxon>Pseudomonadota</taxon>
        <taxon>Alphaproteobacteria</taxon>
        <taxon>Hyphomicrobiales</taxon>
        <taxon>Phyllobacteriaceae</taxon>
        <taxon>Aminobacter</taxon>
    </lineage>
</organism>
<evidence type="ECO:0000313" key="3">
    <source>
        <dbReference type="EMBL" id="MBB6354872.1"/>
    </source>
</evidence>
<keyword evidence="1" id="KW-1133">Transmembrane helix</keyword>
<dbReference type="InterPro" id="IPR012347">
    <property type="entry name" value="Ferritin-like"/>
</dbReference>
<comment type="caution">
    <text evidence="3">The sequence shown here is derived from an EMBL/GenBank/DDBJ whole genome shotgun (WGS) entry which is preliminary data.</text>
</comment>
<dbReference type="RefSeq" id="WP_246441359.1">
    <property type="nucleotide sequence ID" value="NZ_BAABEG010000001.1"/>
</dbReference>
<dbReference type="EMBL" id="JACHOU010000005">
    <property type="protein sequence ID" value="MBB6354872.1"/>
    <property type="molecule type" value="Genomic_DNA"/>
</dbReference>